<evidence type="ECO:0000313" key="3">
    <source>
        <dbReference type="EMBL" id="MBB3939087.1"/>
    </source>
</evidence>
<keyword evidence="1" id="KW-0812">Transmembrane</keyword>
<comment type="caution">
    <text evidence="3">The sequence shown here is derived from an EMBL/GenBank/DDBJ whole genome shotgun (WGS) entry which is preliminary data.</text>
</comment>
<dbReference type="Pfam" id="PF03372">
    <property type="entry name" value="Exo_endo_phos"/>
    <property type="match status" value="1"/>
</dbReference>
<feature type="transmembrane region" description="Helical" evidence="1">
    <location>
        <begin position="66"/>
        <end position="88"/>
    </location>
</feature>
<feature type="domain" description="Endonuclease/exonuclease/phosphatase" evidence="2">
    <location>
        <begin position="109"/>
        <end position="300"/>
    </location>
</feature>
<dbReference type="Proteomes" id="UP000561459">
    <property type="component" value="Unassembled WGS sequence"/>
</dbReference>
<keyword evidence="1" id="KW-0472">Membrane</keyword>
<protein>
    <submittedName>
        <fullName evidence="3">Endonuclease/exonuclease/phosphatase (EEP) superfamily protein YafD</fullName>
    </submittedName>
</protein>
<accession>A0A7W6C651</accession>
<name>A0A7W6C651_9SPHN</name>
<gene>
    <name evidence="3" type="ORF">GGR39_000716</name>
</gene>
<dbReference type="GO" id="GO:0004527">
    <property type="term" value="F:exonuclease activity"/>
    <property type="evidence" value="ECO:0007669"/>
    <property type="project" value="UniProtKB-KW"/>
</dbReference>
<dbReference type="AlphaFoldDB" id="A0A7W6C651"/>
<dbReference type="GO" id="GO:0004519">
    <property type="term" value="F:endonuclease activity"/>
    <property type="evidence" value="ECO:0007669"/>
    <property type="project" value="UniProtKB-KW"/>
</dbReference>
<evidence type="ECO:0000313" key="4">
    <source>
        <dbReference type="Proteomes" id="UP000561459"/>
    </source>
</evidence>
<keyword evidence="3" id="KW-0540">Nuclease</keyword>
<keyword evidence="4" id="KW-1185">Reference proteome</keyword>
<keyword evidence="3" id="KW-0378">Hydrolase</keyword>
<dbReference type="InterPro" id="IPR036691">
    <property type="entry name" value="Endo/exonu/phosph_ase_sf"/>
</dbReference>
<proteinExistence type="predicted"/>
<keyword evidence="1" id="KW-1133">Transmembrane helix</keyword>
<dbReference type="EMBL" id="JACIDY010000001">
    <property type="protein sequence ID" value="MBB3939087.1"/>
    <property type="molecule type" value="Genomic_DNA"/>
</dbReference>
<dbReference type="InterPro" id="IPR005135">
    <property type="entry name" value="Endo/exonuclease/phosphatase"/>
</dbReference>
<keyword evidence="3" id="KW-0269">Exonuclease</keyword>
<dbReference type="SUPFAM" id="SSF56219">
    <property type="entry name" value="DNase I-like"/>
    <property type="match status" value="1"/>
</dbReference>
<reference evidence="3 4" key="1">
    <citation type="submission" date="2020-08" db="EMBL/GenBank/DDBJ databases">
        <title>Genomic Encyclopedia of Type Strains, Phase IV (KMG-IV): sequencing the most valuable type-strain genomes for metagenomic binning, comparative biology and taxonomic classification.</title>
        <authorList>
            <person name="Goeker M."/>
        </authorList>
    </citation>
    <scope>NUCLEOTIDE SEQUENCE [LARGE SCALE GENOMIC DNA]</scope>
    <source>
        <strain evidence="3 4">DSM 27568</strain>
    </source>
</reference>
<feature type="transmembrane region" description="Helical" evidence="1">
    <location>
        <begin position="40"/>
        <end position="59"/>
    </location>
</feature>
<evidence type="ECO:0000256" key="1">
    <source>
        <dbReference type="SAM" id="Phobius"/>
    </source>
</evidence>
<dbReference type="Gene3D" id="3.60.10.10">
    <property type="entry name" value="Endonuclease/exonuclease/phosphatase"/>
    <property type="match status" value="1"/>
</dbReference>
<keyword evidence="3" id="KW-0255">Endonuclease</keyword>
<evidence type="ECO:0000259" key="2">
    <source>
        <dbReference type="Pfam" id="PF03372"/>
    </source>
</evidence>
<organism evidence="3 4">
    <name type="scientific">Novosphingobium fluoreni</name>
    <dbReference type="NCBI Taxonomy" id="1391222"/>
    <lineage>
        <taxon>Bacteria</taxon>
        <taxon>Pseudomonadati</taxon>
        <taxon>Pseudomonadota</taxon>
        <taxon>Alphaproteobacteria</taxon>
        <taxon>Sphingomonadales</taxon>
        <taxon>Sphingomonadaceae</taxon>
        <taxon>Novosphingobium</taxon>
    </lineage>
</organism>
<sequence>MMRKRMVLRALAGMAGAAATSLILVGQLGRTHHTLDQFNVFIPLLLPVLALAFAICLRLRDRAGMAVAAIGLAVGGFQLGGATLSGAARDTRGDGPMIKVMTLSTFHANPRPLDLVKVVNDLDPDIALLQETNGTPSMIVGLLLPRHYRLPSCTGMPCSLTILSRWPLRKVKVDLPKHSAHPDLVMADVAAPFGTLRVGDVHLKRPYAKGAQDVLMATAAIARANSGGPLILGGDFNAATATFGLARFAQASGLRRQDGFVPTYPANRPLPAFTGIDHIYANGHWSRMGCRRTAAGGSDHYGVLCRLRWRAR</sequence>